<keyword evidence="2" id="KW-1185">Reference proteome</keyword>
<sequence>MQSETMIFPRFLRARSTGWSYDLALWAHARFSRVGSIALPCKLVCLVVYSWSSRGSEAVDFPQSYKSSKKRKGNFFFKRISFRTLNPPFLGFSAIKTKLKSRGSKDSTSIGIDWGSQNTSSGIDKLSRELDEIMDIDSLVSGARKKRKTTTRAVQSGSINE</sequence>
<comment type="caution">
    <text evidence="1">The sequence shown here is derived from an EMBL/GenBank/DDBJ whole genome shotgun (WGS) entry which is preliminary data.</text>
</comment>
<organism evidence="1 2">
    <name type="scientific">Gossypium arboreum</name>
    <name type="common">Tree cotton</name>
    <name type="synonym">Gossypium nanking</name>
    <dbReference type="NCBI Taxonomy" id="29729"/>
    <lineage>
        <taxon>Eukaryota</taxon>
        <taxon>Viridiplantae</taxon>
        <taxon>Streptophyta</taxon>
        <taxon>Embryophyta</taxon>
        <taxon>Tracheophyta</taxon>
        <taxon>Spermatophyta</taxon>
        <taxon>Magnoliopsida</taxon>
        <taxon>eudicotyledons</taxon>
        <taxon>Gunneridae</taxon>
        <taxon>Pentapetalae</taxon>
        <taxon>rosids</taxon>
        <taxon>malvids</taxon>
        <taxon>Malvales</taxon>
        <taxon>Malvaceae</taxon>
        <taxon>Malvoideae</taxon>
        <taxon>Gossypium</taxon>
    </lineage>
</organism>
<dbReference type="Proteomes" id="UP001358586">
    <property type="component" value="Chromosome 6"/>
</dbReference>
<gene>
    <name evidence="1" type="ORF">PVK06_019656</name>
</gene>
<accession>A0ABR0PKC0</accession>
<name>A0ABR0PKC0_GOSAR</name>
<evidence type="ECO:0000313" key="2">
    <source>
        <dbReference type="Proteomes" id="UP001358586"/>
    </source>
</evidence>
<proteinExistence type="predicted"/>
<evidence type="ECO:0000313" key="1">
    <source>
        <dbReference type="EMBL" id="KAK5824870.1"/>
    </source>
</evidence>
<dbReference type="EMBL" id="JARKNE010000006">
    <property type="protein sequence ID" value="KAK5824870.1"/>
    <property type="molecule type" value="Genomic_DNA"/>
</dbReference>
<reference evidence="1 2" key="1">
    <citation type="submission" date="2023-03" db="EMBL/GenBank/DDBJ databases">
        <title>WGS of Gossypium arboreum.</title>
        <authorList>
            <person name="Yu D."/>
        </authorList>
    </citation>
    <scope>NUCLEOTIDE SEQUENCE [LARGE SCALE GENOMIC DNA]</scope>
    <source>
        <tissue evidence="1">Leaf</tissue>
    </source>
</reference>
<protein>
    <submittedName>
        <fullName evidence="1">Uncharacterized protein</fullName>
    </submittedName>
</protein>